<feature type="transmembrane region" description="Helical" evidence="6">
    <location>
        <begin position="351"/>
        <end position="370"/>
    </location>
</feature>
<dbReference type="SUPFAM" id="SSF103473">
    <property type="entry name" value="MFS general substrate transporter"/>
    <property type="match status" value="1"/>
</dbReference>
<feature type="transmembrane region" description="Helical" evidence="6">
    <location>
        <begin position="200"/>
        <end position="219"/>
    </location>
</feature>
<evidence type="ECO:0000256" key="4">
    <source>
        <dbReference type="ARBA" id="ARBA00022989"/>
    </source>
</evidence>
<evidence type="ECO:0000313" key="7">
    <source>
        <dbReference type="EMBL" id="KPI44781.1"/>
    </source>
</evidence>
<evidence type="ECO:0000256" key="2">
    <source>
        <dbReference type="ARBA" id="ARBA00022448"/>
    </source>
</evidence>
<dbReference type="Proteomes" id="UP000038010">
    <property type="component" value="Unassembled WGS sequence"/>
</dbReference>
<dbReference type="InterPro" id="IPR036259">
    <property type="entry name" value="MFS_trans_sf"/>
</dbReference>
<feature type="transmembrane region" description="Helical" evidence="6">
    <location>
        <begin position="82"/>
        <end position="99"/>
    </location>
</feature>
<dbReference type="GO" id="GO:0005886">
    <property type="term" value="C:plasma membrane"/>
    <property type="evidence" value="ECO:0007669"/>
    <property type="project" value="TreeGrafter"/>
</dbReference>
<dbReference type="RefSeq" id="XP_018004744.1">
    <property type="nucleotide sequence ID" value="XM_018149119.1"/>
</dbReference>
<feature type="transmembrane region" description="Helical" evidence="6">
    <location>
        <begin position="270"/>
        <end position="289"/>
    </location>
</feature>
<dbReference type="Pfam" id="PF06609">
    <property type="entry name" value="TRI12"/>
    <property type="match status" value="1"/>
</dbReference>
<dbReference type="AlphaFoldDB" id="A0A0N0NR78"/>
<keyword evidence="2" id="KW-0813">Transport</keyword>
<sequence length="551" mass="59267">MTNIANEKGGDVVAEVDHHDHVTTPNEKSSHAVPQGDAHVTFKVWIVVCIMSWGYGLSFIPVPLFAAVGTEIATDLGNAGDSAWFIPAWIISITTAFMIAGSNTDMLGRRWFLITGQVVCFVGHLITGLAKSNAQIIAGMTIEGFGAALCQMAAFALPELLPNKWRAIGVVLADFAVYLCITVIPVTARYGYFVGDWRANFYSAAGLQALSAAGLYFFYYPPAHPLGIPFRTAFKQLDYLGMLLFTAGAVPVMVGIVYTASVPASDPKVLGTLIAGFIILVLFGVWETFGHARHPLTPPAIFRKGRGRDFTAPCIALAIINMFYYSSSIIWPTMINAFYTAGGQPWERAAVLSLPQGLAITGGAIGLTFLGPLIKHYHWQQTASVTMMVVFGSLLALATPTNMGLMCTFVVLSLFGYGWAIYLSIAFTQLGVDQENLGISGERLEIKDAGVRDQGRRGGRVSASQIPDLLMLLATPKELASQFGESVAGAVGLAQQLAIAHGIKLIALTSLGFGCIGIVACLCCQNIDSRMDNTIEVFLENDEFADRNKFH</sequence>
<keyword evidence="5 6" id="KW-0472">Membrane</keyword>
<dbReference type="OrthoDB" id="4139357at2759"/>
<organism evidence="7 8">
    <name type="scientific">Cyphellophora attinorum</name>
    <dbReference type="NCBI Taxonomy" id="1664694"/>
    <lineage>
        <taxon>Eukaryota</taxon>
        <taxon>Fungi</taxon>
        <taxon>Dikarya</taxon>
        <taxon>Ascomycota</taxon>
        <taxon>Pezizomycotina</taxon>
        <taxon>Eurotiomycetes</taxon>
        <taxon>Chaetothyriomycetidae</taxon>
        <taxon>Chaetothyriales</taxon>
        <taxon>Cyphellophoraceae</taxon>
        <taxon>Cyphellophora</taxon>
    </lineage>
</organism>
<evidence type="ECO:0000256" key="3">
    <source>
        <dbReference type="ARBA" id="ARBA00022692"/>
    </source>
</evidence>
<dbReference type="InterPro" id="IPR010573">
    <property type="entry name" value="MFS_Str1/Tri12-like"/>
</dbReference>
<evidence type="ECO:0000256" key="1">
    <source>
        <dbReference type="ARBA" id="ARBA00004141"/>
    </source>
</evidence>
<feature type="transmembrane region" description="Helical" evidence="6">
    <location>
        <begin position="239"/>
        <end position="258"/>
    </location>
</feature>
<keyword evidence="3 6" id="KW-0812">Transmembrane</keyword>
<name>A0A0N0NR78_9EURO</name>
<feature type="transmembrane region" description="Helical" evidence="6">
    <location>
        <begin position="44"/>
        <end position="62"/>
    </location>
</feature>
<dbReference type="PANTHER" id="PTHR23501">
    <property type="entry name" value="MAJOR FACILITATOR SUPERFAMILY"/>
    <property type="match status" value="1"/>
</dbReference>
<accession>A0A0N0NR78</accession>
<proteinExistence type="predicted"/>
<comment type="subcellular location">
    <subcellularLocation>
        <location evidence="1">Membrane</location>
        <topology evidence="1">Multi-pass membrane protein</topology>
    </subcellularLocation>
</comment>
<keyword evidence="8" id="KW-1185">Reference proteome</keyword>
<feature type="transmembrane region" description="Helical" evidence="6">
    <location>
        <begin position="403"/>
        <end position="425"/>
    </location>
</feature>
<dbReference type="EMBL" id="LFJN01000003">
    <property type="protein sequence ID" value="KPI44781.1"/>
    <property type="molecule type" value="Genomic_DNA"/>
</dbReference>
<feature type="transmembrane region" description="Helical" evidence="6">
    <location>
        <begin position="111"/>
        <end position="130"/>
    </location>
</feature>
<gene>
    <name evidence="7" type="ORF">AB675_8655</name>
</gene>
<evidence type="ECO:0008006" key="9">
    <source>
        <dbReference type="Google" id="ProtNLM"/>
    </source>
</evidence>
<dbReference type="GO" id="GO:0022857">
    <property type="term" value="F:transmembrane transporter activity"/>
    <property type="evidence" value="ECO:0007669"/>
    <property type="project" value="InterPro"/>
</dbReference>
<protein>
    <recommendedName>
        <fullName evidence="9">Major facilitator superfamily (MFS) profile domain-containing protein</fullName>
    </recommendedName>
</protein>
<feature type="transmembrane region" description="Helical" evidence="6">
    <location>
        <begin position="310"/>
        <end position="331"/>
    </location>
</feature>
<keyword evidence="4 6" id="KW-1133">Transmembrane helix</keyword>
<feature type="transmembrane region" description="Helical" evidence="6">
    <location>
        <begin position="169"/>
        <end position="188"/>
    </location>
</feature>
<dbReference type="GeneID" id="28740999"/>
<evidence type="ECO:0000256" key="5">
    <source>
        <dbReference type="ARBA" id="ARBA00023136"/>
    </source>
</evidence>
<dbReference type="PANTHER" id="PTHR23501:SF195">
    <property type="entry name" value="PEP5"/>
    <property type="match status" value="1"/>
</dbReference>
<dbReference type="Gene3D" id="1.20.1250.20">
    <property type="entry name" value="MFS general substrate transporter like domains"/>
    <property type="match status" value="2"/>
</dbReference>
<evidence type="ECO:0000256" key="6">
    <source>
        <dbReference type="SAM" id="Phobius"/>
    </source>
</evidence>
<dbReference type="VEuPathDB" id="FungiDB:AB675_8655"/>
<evidence type="ECO:0000313" key="8">
    <source>
        <dbReference type="Proteomes" id="UP000038010"/>
    </source>
</evidence>
<feature type="transmembrane region" description="Helical" evidence="6">
    <location>
        <begin position="377"/>
        <end position="397"/>
    </location>
</feature>
<comment type="caution">
    <text evidence="7">The sequence shown here is derived from an EMBL/GenBank/DDBJ whole genome shotgun (WGS) entry which is preliminary data.</text>
</comment>
<reference evidence="7 8" key="1">
    <citation type="submission" date="2015-06" db="EMBL/GenBank/DDBJ databases">
        <title>Draft genome of the ant-associated black yeast Phialophora attae CBS 131958.</title>
        <authorList>
            <person name="Moreno L.F."/>
            <person name="Stielow B.J."/>
            <person name="de Hoog S."/>
            <person name="Vicente V.A."/>
            <person name="Weiss V.A."/>
            <person name="de Vries M."/>
            <person name="Cruz L.M."/>
            <person name="Souza E.M."/>
        </authorList>
    </citation>
    <scope>NUCLEOTIDE SEQUENCE [LARGE SCALE GENOMIC DNA]</scope>
    <source>
        <strain evidence="7 8">CBS 131958</strain>
    </source>
</reference>